<reference evidence="2 3" key="1">
    <citation type="submission" date="2022-05" db="EMBL/GenBank/DDBJ databases">
        <authorList>
            <person name="Zhou X."/>
            <person name="Li K."/>
            <person name="Man Y."/>
        </authorList>
    </citation>
    <scope>NUCLEOTIDE SEQUENCE [LARGE SCALE GENOMIC DNA]</scope>
    <source>
        <strain evidence="2 3">MS405</strain>
    </source>
</reference>
<evidence type="ECO:0000313" key="3">
    <source>
        <dbReference type="Proteomes" id="UP000829992"/>
    </source>
</evidence>
<dbReference type="EMBL" id="CP097289">
    <property type="protein sequence ID" value="UQT60781.1"/>
    <property type="molecule type" value="Genomic_DNA"/>
</dbReference>
<gene>
    <name evidence="2" type="ORF">M4V62_40120</name>
</gene>
<evidence type="ECO:0000256" key="1">
    <source>
        <dbReference type="SAM" id="MobiDB-lite"/>
    </source>
</evidence>
<proteinExistence type="predicted"/>
<name>A0ABY4Q3T4_9ACTN</name>
<evidence type="ECO:0000313" key="2">
    <source>
        <dbReference type="EMBL" id="UQT60781.1"/>
    </source>
</evidence>
<evidence type="ECO:0008006" key="4">
    <source>
        <dbReference type="Google" id="ProtNLM"/>
    </source>
</evidence>
<dbReference type="Proteomes" id="UP000829992">
    <property type="component" value="Chromosome"/>
</dbReference>
<protein>
    <recommendedName>
        <fullName evidence="4">Core-binding (CB) domain-containing protein</fullName>
    </recommendedName>
</protein>
<organism evidence="2 3">
    <name type="scientific">Streptomyces durmitorensis</name>
    <dbReference type="NCBI Taxonomy" id="319947"/>
    <lineage>
        <taxon>Bacteria</taxon>
        <taxon>Bacillati</taxon>
        <taxon>Actinomycetota</taxon>
        <taxon>Actinomycetes</taxon>
        <taxon>Kitasatosporales</taxon>
        <taxon>Streptomycetaceae</taxon>
        <taxon>Streptomyces</taxon>
    </lineage>
</organism>
<keyword evidence="3" id="KW-1185">Reference proteome</keyword>
<dbReference type="RefSeq" id="WP_249592113.1">
    <property type="nucleotide sequence ID" value="NZ_BAAAQL010000018.1"/>
</dbReference>
<accession>A0ABY4Q3T4</accession>
<feature type="region of interest" description="Disordered" evidence="1">
    <location>
        <begin position="386"/>
        <end position="516"/>
    </location>
</feature>
<sequence length="543" mass="59412">MLTLGSQRGAGSGTDGQRAYFFDTLAEYQWAQDAAGLMPATIDQLVKPVIEVCDHYDLVPWELAPKHVDQYFAGLGKRARGTVRAKINNIDGYFAFLEQRHAGEIARRFGAAVESPVDPFTAHTDNETRLMSESARSTVTGLGVLLRWLGAEAPVRESDTRAVAAARPGRYSVHKMTGFLAARNLLARDLDPGSATVRLPIVRPAAAAPAARHRTAAARETALEATARAMTNRLPEPMATELGAWVRVMRGTGRYRHPAVGWRRIRLNLYIVSPTPKSWAAATPSLREITKEQVTAELDRHQGNKARGIFHVLLSIFRALKQERIIFRNPLTGLSLSTPARPPVSLPNDQLRGLLNRIPTVIGRLSVALVTIHAVKGEELRRLLLTEPPPPAQGSAHPQGRAHPYRLPRPAHPQSPDRLAQRTHPPLACLSQSPPADHRPQRPPPRNTPAQLLRPARPIRPGRHLHGQAMERPGPQRSAHQHRPDAGGPTVRNPPEHRDPLRSKRPPRQSSAAHSLTVTSPVIGAVPPAGDLVLGFGILRISG</sequence>